<name>A0A5J5J0P7_9MICO</name>
<comment type="caution">
    <text evidence="2">The sequence shown here is derived from an EMBL/GenBank/DDBJ whole genome shotgun (WGS) entry which is preliminary data.</text>
</comment>
<dbReference type="GO" id="GO:0008641">
    <property type="term" value="F:ubiquitin-like modifier activating enzyme activity"/>
    <property type="evidence" value="ECO:0007669"/>
    <property type="project" value="InterPro"/>
</dbReference>
<accession>A0A5J5J0P7</accession>
<dbReference type="PANTHER" id="PTHR10953">
    <property type="entry name" value="UBIQUITIN-ACTIVATING ENZYME E1"/>
    <property type="match status" value="1"/>
</dbReference>
<dbReference type="InterPro" id="IPR000594">
    <property type="entry name" value="ThiF_NAD_FAD-bd"/>
</dbReference>
<dbReference type="GO" id="GO:0016779">
    <property type="term" value="F:nucleotidyltransferase activity"/>
    <property type="evidence" value="ECO:0007669"/>
    <property type="project" value="UniProtKB-KW"/>
</dbReference>
<dbReference type="GO" id="GO:0005737">
    <property type="term" value="C:cytoplasm"/>
    <property type="evidence" value="ECO:0007669"/>
    <property type="project" value="TreeGrafter"/>
</dbReference>
<dbReference type="Gene3D" id="3.40.50.720">
    <property type="entry name" value="NAD(P)-binding Rossmann-like Domain"/>
    <property type="match status" value="1"/>
</dbReference>
<keyword evidence="2" id="KW-0808">Transferase</keyword>
<feature type="domain" description="THIF-type NAD/FAD binding fold" evidence="1">
    <location>
        <begin position="182"/>
        <end position="381"/>
    </location>
</feature>
<gene>
    <name evidence="2" type="ORF">F6B43_17230</name>
</gene>
<dbReference type="PANTHER" id="PTHR10953:SF247">
    <property type="entry name" value="SLL6053 PROTEIN"/>
    <property type="match status" value="1"/>
</dbReference>
<dbReference type="GO" id="GO:0004792">
    <property type="term" value="F:thiosulfate-cyanide sulfurtransferase activity"/>
    <property type="evidence" value="ECO:0007669"/>
    <property type="project" value="TreeGrafter"/>
</dbReference>
<dbReference type="EMBL" id="VYSA01000005">
    <property type="protein sequence ID" value="KAA9105519.1"/>
    <property type="molecule type" value="Genomic_DNA"/>
</dbReference>
<dbReference type="InterPro" id="IPR045886">
    <property type="entry name" value="ThiF/MoeB/HesA"/>
</dbReference>
<reference evidence="3" key="1">
    <citation type="submission" date="2019-09" db="EMBL/GenBank/DDBJ databases">
        <title>Mumia zhuanghuii sp. nov. isolated from the intestinal contents of plateau pika (Ochotona curzoniae) in the Qinghai-Tibet plateau of China.</title>
        <authorList>
            <person name="Tian Z."/>
        </authorList>
    </citation>
    <scope>NUCLEOTIDE SEQUENCE [LARGE SCALE GENOMIC DNA]</scope>
    <source>
        <strain evidence="3">JCM 30598</strain>
    </source>
</reference>
<organism evidence="2 3">
    <name type="scientific">Microbacterium rhizomatis</name>
    <dbReference type="NCBI Taxonomy" id="1631477"/>
    <lineage>
        <taxon>Bacteria</taxon>
        <taxon>Bacillati</taxon>
        <taxon>Actinomycetota</taxon>
        <taxon>Actinomycetes</taxon>
        <taxon>Micrococcales</taxon>
        <taxon>Microbacteriaceae</taxon>
        <taxon>Microbacterium</taxon>
    </lineage>
</organism>
<dbReference type="CDD" id="cd01483">
    <property type="entry name" value="E1_enzyme_family"/>
    <property type="match status" value="1"/>
</dbReference>
<proteinExistence type="predicted"/>
<dbReference type="Proteomes" id="UP000325827">
    <property type="component" value="Unassembled WGS sequence"/>
</dbReference>
<dbReference type="OrthoDB" id="6377837at2"/>
<sequence length="481" mass="53019">MAPRMNGPWSVHITQDDWRALFAHLYPGDRDEHAAILRCGLAQTSRGSRLLVHDILYALDGIDYIPGDRGYRKLTPQFVLHAAESCADDQLIYVAVHCHGGIDRVEFSDIDMASHERGYPALLDITQRPAVGALVFARNAVAGDLWLADGTRVTIDRLQVVGRPQLQLHPEPRRPAHAGEAYDRQSRIFGDRGQAILATQRVAIIGLGGAGSLVNEYVARLGVGEILLIDPDRIEISNLSRVVGARRRDARSLLTAENRPEWVRRIGRGLAEPKVKIAARVAREASRTVTVTTVVDDVLEPEVAEMLKDCDHIFLAADAHSARRLVDVLTHQYFIPTTQVGAKVSLVEEGGEIADIFSAVRASVPGDGCLRCAQLISPVLLQEEAKSQGERRRQRYLDDADVPSPSVITLNAVAAAHAVNDWMMSVTGLTSDLVTPDRWMTIHPLIDETVEYSQRIDPRCPNCGPARFARGDARRLPTKVR</sequence>
<evidence type="ECO:0000259" key="1">
    <source>
        <dbReference type="Pfam" id="PF00899"/>
    </source>
</evidence>
<evidence type="ECO:0000313" key="2">
    <source>
        <dbReference type="EMBL" id="KAA9105519.1"/>
    </source>
</evidence>
<keyword evidence="3" id="KW-1185">Reference proteome</keyword>
<dbReference type="SUPFAM" id="SSF69572">
    <property type="entry name" value="Activating enzymes of the ubiquitin-like proteins"/>
    <property type="match status" value="1"/>
</dbReference>
<dbReference type="AlphaFoldDB" id="A0A5J5J0P7"/>
<evidence type="ECO:0000313" key="3">
    <source>
        <dbReference type="Proteomes" id="UP000325827"/>
    </source>
</evidence>
<keyword evidence="2" id="KW-0548">Nucleotidyltransferase</keyword>
<protein>
    <submittedName>
        <fullName evidence="2">ThiF family adenylyltransferase</fullName>
    </submittedName>
</protein>
<dbReference type="Pfam" id="PF00899">
    <property type="entry name" value="ThiF"/>
    <property type="match status" value="1"/>
</dbReference>
<dbReference type="InterPro" id="IPR035985">
    <property type="entry name" value="Ubiquitin-activating_enz"/>
</dbReference>